<evidence type="ECO:0000313" key="20">
    <source>
        <dbReference type="EMBL" id="ARM75195.1"/>
    </source>
</evidence>
<evidence type="ECO:0000256" key="11">
    <source>
        <dbReference type="ARBA" id="ARBA00022914"/>
    </source>
</evidence>
<evidence type="ECO:0000256" key="1">
    <source>
        <dbReference type="ARBA" id="ARBA00001974"/>
    </source>
</evidence>
<evidence type="ECO:0000259" key="18">
    <source>
        <dbReference type="Pfam" id="PF02852"/>
    </source>
</evidence>
<dbReference type="SUPFAM" id="SSF51905">
    <property type="entry name" value="FAD/NAD(P)-binding domain"/>
    <property type="match status" value="1"/>
</dbReference>
<dbReference type="PANTHER" id="PTHR43014">
    <property type="entry name" value="MERCURIC REDUCTASE"/>
    <property type="match status" value="1"/>
</dbReference>
<dbReference type="NCBIfam" id="TIGR02053">
    <property type="entry name" value="MerA"/>
    <property type="match status" value="1"/>
</dbReference>
<dbReference type="AlphaFoldDB" id="A0A1W6JY76"/>
<proteinExistence type="inferred from homology"/>
<evidence type="ECO:0000256" key="13">
    <source>
        <dbReference type="ARBA" id="ARBA00023157"/>
    </source>
</evidence>
<evidence type="ECO:0000256" key="14">
    <source>
        <dbReference type="ARBA" id="ARBA00023284"/>
    </source>
</evidence>
<dbReference type="Pfam" id="PF07992">
    <property type="entry name" value="Pyr_redox_2"/>
    <property type="match status" value="1"/>
</dbReference>
<dbReference type="GO" id="GO:0045340">
    <property type="term" value="F:mercury ion binding"/>
    <property type="evidence" value="ECO:0007669"/>
    <property type="project" value="InterPro"/>
</dbReference>
<dbReference type="Gene3D" id="3.30.390.30">
    <property type="match status" value="1"/>
</dbReference>
<organism evidence="20 21">
    <name type="scientific">Acidianus manzaensis</name>
    <dbReference type="NCBI Taxonomy" id="282676"/>
    <lineage>
        <taxon>Archaea</taxon>
        <taxon>Thermoproteota</taxon>
        <taxon>Thermoprotei</taxon>
        <taxon>Sulfolobales</taxon>
        <taxon>Sulfolobaceae</taxon>
        <taxon>Acidianus</taxon>
    </lineage>
</organism>
<dbReference type="SUPFAM" id="SSF55424">
    <property type="entry name" value="FAD/NAD-linked reductases, dimerisation (C-terminal) domain"/>
    <property type="match status" value="1"/>
</dbReference>
<evidence type="ECO:0000256" key="9">
    <source>
        <dbReference type="ARBA" id="ARBA00022827"/>
    </source>
</evidence>
<dbReference type="PANTHER" id="PTHR43014:SF4">
    <property type="entry name" value="PYRIDINE NUCLEOTIDE-DISULFIDE OXIDOREDUCTASE RCLA-RELATED"/>
    <property type="match status" value="1"/>
</dbReference>
<evidence type="ECO:0000256" key="10">
    <source>
        <dbReference type="ARBA" id="ARBA00022857"/>
    </source>
</evidence>
<name>A0A1W6JY76_9CREN</name>
<keyword evidence="7 17" id="KW-0285">Flavoprotein</keyword>
<comment type="subunit">
    <text evidence="3">Homodimer.</text>
</comment>
<dbReference type="PIRSF" id="PIRSF000350">
    <property type="entry name" value="Mercury_reductase_MerA"/>
    <property type="match status" value="1"/>
</dbReference>
<feature type="domain" description="FAD/NAD(P)-binding" evidence="19">
    <location>
        <begin position="3"/>
        <end position="298"/>
    </location>
</feature>
<evidence type="ECO:0000256" key="7">
    <source>
        <dbReference type="ARBA" id="ARBA00022630"/>
    </source>
</evidence>
<evidence type="ECO:0000256" key="15">
    <source>
        <dbReference type="ARBA" id="ARBA00031725"/>
    </source>
</evidence>
<dbReference type="RefSeq" id="WP_148690955.1">
    <property type="nucleotide sequence ID" value="NZ_CP020477.1"/>
</dbReference>
<dbReference type="InterPro" id="IPR021179">
    <property type="entry name" value="Mercury_reductase_MerA"/>
</dbReference>
<keyword evidence="9 17" id="KW-0274">FAD</keyword>
<keyword evidence="10" id="KW-0521">NADP</keyword>
<keyword evidence="21" id="KW-1185">Reference proteome</keyword>
<protein>
    <recommendedName>
        <fullName evidence="5">Mercuric reductase</fullName>
        <ecNumber evidence="4">1.16.1.1</ecNumber>
    </recommendedName>
    <alternativeName>
        <fullName evidence="15">Hg(II) reductase</fullName>
    </alternativeName>
</protein>
<keyword evidence="11" id="KW-0476">Mercury</keyword>
<dbReference type="PROSITE" id="PS00076">
    <property type="entry name" value="PYRIDINE_REDOX_1"/>
    <property type="match status" value="1"/>
</dbReference>
<evidence type="ECO:0000256" key="17">
    <source>
        <dbReference type="RuleBase" id="RU003691"/>
    </source>
</evidence>
<keyword evidence="13" id="KW-1015">Disulfide bond</keyword>
<dbReference type="STRING" id="282676.B6F84_03530"/>
<dbReference type="GO" id="GO:0016152">
    <property type="term" value="F:mercury (II) reductase (NADP+) activity"/>
    <property type="evidence" value="ECO:0007669"/>
    <property type="project" value="UniProtKB-EC"/>
</dbReference>
<dbReference type="SMR" id="A0A1W6JY76"/>
<evidence type="ECO:0000256" key="16">
    <source>
        <dbReference type="ARBA" id="ARBA00048984"/>
    </source>
</evidence>
<keyword evidence="14 17" id="KW-0676">Redox-active center</keyword>
<dbReference type="GO" id="GO:0050787">
    <property type="term" value="P:detoxification of mercury ion"/>
    <property type="evidence" value="ECO:0007669"/>
    <property type="project" value="InterPro"/>
</dbReference>
<dbReference type="KEGG" id="aman:B6F84_03530"/>
<keyword evidence="12 17" id="KW-0560">Oxidoreductase</keyword>
<evidence type="ECO:0000256" key="12">
    <source>
        <dbReference type="ARBA" id="ARBA00023002"/>
    </source>
</evidence>
<dbReference type="Proteomes" id="UP000193404">
    <property type="component" value="Chromosome"/>
</dbReference>
<dbReference type="InterPro" id="IPR016156">
    <property type="entry name" value="FAD/NAD-linked_Rdtase_dimer_sf"/>
</dbReference>
<gene>
    <name evidence="20" type="ORF">B6F84_03530</name>
</gene>
<dbReference type="EMBL" id="CP020477">
    <property type="protein sequence ID" value="ARM75195.1"/>
    <property type="molecule type" value="Genomic_DNA"/>
</dbReference>
<comment type="cofactor">
    <cofactor evidence="1">
        <name>FAD</name>
        <dbReference type="ChEBI" id="CHEBI:57692"/>
    </cofactor>
</comment>
<dbReference type="FunFam" id="3.30.390.30:FF:000001">
    <property type="entry name" value="Dihydrolipoyl dehydrogenase"/>
    <property type="match status" value="1"/>
</dbReference>
<dbReference type="InterPro" id="IPR012999">
    <property type="entry name" value="Pyr_OxRdtase_I_AS"/>
</dbReference>
<evidence type="ECO:0000313" key="21">
    <source>
        <dbReference type="Proteomes" id="UP000193404"/>
    </source>
</evidence>
<dbReference type="InterPro" id="IPR004099">
    <property type="entry name" value="Pyr_nucl-diS_OxRdtase_dimer"/>
</dbReference>
<dbReference type="PRINTS" id="PR00368">
    <property type="entry name" value="FADPNR"/>
</dbReference>
<dbReference type="GO" id="GO:0050661">
    <property type="term" value="F:NADP binding"/>
    <property type="evidence" value="ECO:0007669"/>
    <property type="project" value="InterPro"/>
</dbReference>
<evidence type="ECO:0000259" key="19">
    <source>
        <dbReference type="Pfam" id="PF07992"/>
    </source>
</evidence>
<comment type="similarity">
    <text evidence="2 17">Belongs to the class-I pyridine nucleotide-disulfide oxidoreductase family.</text>
</comment>
<dbReference type="Pfam" id="PF02852">
    <property type="entry name" value="Pyr_redox_dim"/>
    <property type="match status" value="1"/>
</dbReference>
<evidence type="ECO:0000256" key="4">
    <source>
        <dbReference type="ARBA" id="ARBA00012661"/>
    </source>
</evidence>
<sequence>MKKLVIIGYGAAGFASLIKANELGVKPVLIGYGPLGGTCVNFGCVPSKKILSLGEIFHKSEKYCNCKIDFFEIFKEEKELVSKLRKSKYEDVISSYDVELIQGKAYFISPSEIKVNNQIIEAEKFIIATGSSPYIPDIKGIKETGFWTNVEALNPDRKIDSLIIIGGRAQALEFAQMYKRLGVDVAVLQRSKRLLPDWEPEISLEAKKILEDEGIIVATNLQIKEIEKCNKGKKVITDVGEVTADEILLATGRKPNVDLNLDKAGVSLNQKGGILVNDELRTTNPNIFAAGDVIGDKMLEALAGKEGTIATENALTNSHKKIDKLSVPQVIFTQPNLASVGLKEKEVENPDVRTVYMEDIAKANILNETRGFIKMITKNRKILGVHLVMENGAEVINEAALAIKMRASVDDIIDTVHIFPTMAEALRIVALAFNIDVKKMSCCV</sequence>
<comment type="catalytic activity">
    <reaction evidence="16">
        <text>Hg + NADP(+) + H(+) = Hg(2+) + NADPH</text>
        <dbReference type="Rhea" id="RHEA:23856"/>
        <dbReference type="ChEBI" id="CHEBI:15378"/>
        <dbReference type="ChEBI" id="CHEBI:16170"/>
        <dbReference type="ChEBI" id="CHEBI:16793"/>
        <dbReference type="ChEBI" id="CHEBI:57783"/>
        <dbReference type="ChEBI" id="CHEBI:58349"/>
        <dbReference type="EC" id="1.16.1.1"/>
    </reaction>
</comment>
<evidence type="ECO:0000256" key="8">
    <source>
        <dbReference type="ARBA" id="ARBA00022723"/>
    </source>
</evidence>
<dbReference type="Gene3D" id="3.50.50.60">
    <property type="entry name" value="FAD/NAD(P)-binding domain"/>
    <property type="match status" value="2"/>
</dbReference>
<evidence type="ECO:0000256" key="3">
    <source>
        <dbReference type="ARBA" id="ARBA00011738"/>
    </source>
</evidence>
<evidence type="ECO:0000256" key="5">
    <source>
        <dbReference type="ARBA" id="ARBA00014791"/>
    </source>
</evidence>
<dbReference type="InterPro" id="IPR001100">
    <property type="entry name" value="Pyr_nuc-diS_OxRdtase"/>
</dbReference>
<keyword evidence="8" id="KW-0479">Metal-binding</keyword>
<evidence type="ECO:0000256" key="2">
    <source>
        <dbReference type="ARBA" id="ARBA00007532"/>
    </source>
</evidence>
<dbReference type="PRINTS" id="PR00411">
    <property type="entry name" value="PNDRDTASEI"/>
</dbReference>
<dbReference type="OrthoDB" id="27922at2157"/>
<accession>A0A1W6JY76</accession>
<evidence type="ECO:0000256" key="6">
    <source>
        <dbReference type="ARBA" id="ARBA00022466"/>
    </source>
</evidence>
<dbReference type="InterPro" id="IPR023753">
    <property type="entry name" value="FAD/NAD-binding_dom"/>
</dbReference>
<reference evidence="20 21" key="1">
    <citation type="submission" date="2017-03" db="EMBL/GenBank/DDBJ databases">
        <title>Sulfur activation and transportation mechanism of thermophilic Archaea Acidianus manzaensis YN-25.</title>
        <authorList>
            <person name="Ma Y."/>
            <person name="Yang Y."/>
            <person name="Xia J."/>
        </authorList>
    </citation>
    <scope>NUCLEOTIDE SEQUENCE [LARGE SCALE GENOMIC DNA]</scope>
    <source>
        <strain evidence="20 21">YN-25</strain>
    </source>
</reference>
<dbReference type="GO" id="GO:0050660">
    <property type="term" value="F:flavin adenine dinucleotide binding"/>
    <property type="evidence" value="ECO:0007669"/>
    <property type="project" value="InterPro"/>
</dbReference>
<dbReference type="EC" id="1.16.1.1" evidence="4"/>
<dbReference type="GeneID" id="41589960"/>
<dbReference type="InterPro" id="IPR036188">
    <property type="entry name" value="FAD/NAD-bd_sf"/>
</dbReference>
<keyword evidence="6" id="KW-0475">Mercuric resistance</keyword>
<dbReference type="GO" id="GO:0016668">
    <property type="term" value="F:oxidoreductase activity, acting on a sulfur group of donors, NAD(P) as acceptor"/>
    <property type="evidence" value="ECO:0007669"/>
    <property type="project" value="InterPro"/>
</dbReference>
<feature type="domain" description="Pyridine nucleotide-disulphide oxidoreductase dimerisation" evidence="18">
    <location>
        <begin position="327"/>
        <end position="427"/>
    </location>
</feature>
<dbReference type="GO" id="GO:0003955">
    <property type="term" value="F:NAD(P)H dehydrogenase (quinone) activity"/>
    <property type="evidence" value="ECO:0007669"/>
    <property type="project" value="TreeGrafter"/>
</dbReference>